<dbReference type="EMBL" id="CP011339">
    <property type="protein sequence ID" value="AKV70892.1"/>
    <property type="molecule type" value="Genomic_DNA"/>
</dbReference>
<accession>A0A0K1S9T1</accession>
<sequence length="94" mass="10585">MKVEALKKRLERNRPMTTITIRIPEDVIEDLKRVAPLLGFSGYQPLMRAYIGQGLRADLERLEGDTISALVASLKRHGVSDEVLQEALSEITPR</sequence>
<name>A0A0K1S9T1_9CHRO</name>
<dbReference type="Proteomes" id="UP000068167">
    <property type="component" value="Chromosome"/>
</dbReference>
<keyword evidence="2" id="KW-1185">Reference proteome</keyword>
<dbReference type="PATRIC" id="fig|1638788.3.peg.6155"/>
<evidence type="ECO:0000313" key="1">
    <source>
        <dbReference type="EMBL" id="AKV70892.1"/>
    </source>
</evidence>
<dbReference type="AlphaFoldDB" id="A0A0K1S9T1"/>
<proteinExistence type="predicted"/>
<dbReference type="KEGG" id="mpk:VL20_6123"/>
<evidence type="ECO:0008006" key="3">
    <source>
        <dbReference type="Google" id="ProtNLM"/>
    </source>
</evidence>
<evidence type="ECO:0000313" key="2">
    <source>
        <dbReference type="Proteomes" id="UP000068167"/>
    </source>
</evidence>
<protein>
    <recommendedName>
        <fullName evidence="3">CopG family transcriptional regulator</fullName>
    </recommendedName>
</protein>
<organism evidence="1 2">
    <name type="scientific">Microcystis panniformis FACHB-1757</name>
    <dbReference type="NCBI Taxonomy" id="1638788"/>
    <lineage>
        <taxon>Bacteria</taxon>
        <taxon>Bacillati</taxon>
        <taxon>Cyanobacteriota</taxon>
        <taxon>Cyanophyceae</taxon>
        <taxon>Oscillatoriophycideae</taxon>
        <taxon>Chroococcales</taxon>
        <taxon>Microcystaceae</taxon>
        <taxon>Microcystis</taxon>
    </lineage>
</organism>
<reference evidence="1 2" key="1">
    <citation type="journal article" date="2016" name="Stand. Genomic Sci.">
        <title>Complete genome sequence and genomic characterization of Microcystis panniformis FACHB 1757 by third-generation sequencing.</title>
        <authorList>
            <person name="Zhang J.Y."/>
            <person name="Guan R."/>
            <person name="Zhang H.J."/>
            <person name="Li H."/>
            <person name="Xiao P."/>
            <person name="Yu G.L."/>
            <person name="Du L."/>
            <person name="Cao D.M."/>
            <person name="Zhu B.C."/>
            <person name="Li R.H."/>
            <person name="Lu Z.H."/>
        </authorList>
    </citation>
    <scope>NUCLEOTIDE SEQUENCE [LARGE SCALE GENOMIC DNA]</scope>
    <source>
        <strain evidence="1 2">FACHB-1757</strain>
    </source>
</reference>
<dbReference type="RefSeq" id="WP_043997352.1">
    <property type="nucleotide sequence ID" value="NZ_CP011339.1"/>
</dbReference>
<gene>
    <name evidence="1" type="ORF">VL20_6123</name>
</gene>